<protein>
    <submittedName>
        <fullName evidence="9">Sugar ABC transporter permease</fullName>
    </submittedName>
</protein>
<accession>A0A9D1FM84</accession>
<evidence type="ECO:0000256" key="1">
    <source>
        <dbReference type="ARBA" id="ARBA00004651"/>
    </source>
</evidence>
<dbReference type="AlphaFoldDB" id="A0A9D1FM84"/>
<organism evidence="9 10">
    <name type="scientific">Candidatus Merdivicinus excrementipullorum</name>
    <dbReference type="NCBI Taxonomy" id="2840867"/>
    <lineage>
        <taxon>Bacteria</taxon>
        <taxon>Bacillati</taxon>
        <taxon>Bacillota</taxon>
        <taxon>Clostridia</taxon>
        <taxon>Eubacteriales</taxon>
        <taxon>Oscillospiraceae</taxon>
        <taxon>Oscillospiraceae incertae sedis</taxon>
        <taxon>Candidatus Merdivicinus</taxon>
    </lineage>
</organism>
<sequence length="313" mass="35144">MTRSRHSTERSGWRKRFVAGVKRSWPWYILMLPAIVAFAIFCYWPMYGILMAFVDYSPTKGILGSEWVGMEHFKRFLNYPDFWVMIKNTLRITLYSLATFPCSIIFALILNEISNLKFKKTVQMVTYAPHFLSEVVLCSLVLLFLDRSVGPINNIIEALGGTRVDFISNPDYFASIYVWSGVWQGLGWGSILYISALSSISPELVEAAKIDGAGRFRIIWNVNIPGILPTIIITFIMSTGGLLSVGYSKIYLLQNDLNRSASNVLATYTYEIGLLGGQYSYSTAIGLFNTLCNIAILLIVNAVVKKVSDIGIF</sequence>
<dbReference type="EMBL" id="DVJP01000037">
    <property type="protein sequence ID" value="HIS76247.1"/>
    <property type="molecule type" value="Genomic_DNA"/>
</dbReference>
<keyword evidence="5 7" id="KW-1133">Transmembrane helix</keyword>
<evidence type="ECO:0000256" key="7">
    <source>
        <dbReference type="RuleBase" id="RU363032"/>
    </source>
</evidence>
<dbReference type="PROSITE" id="PS50928">
    <property type="entry name" value="ABC_TM1"/>
    <property type="match status" value="1"/>
</dbReference>
<dbReference type="GO" id="GO:0005886">
    <property type="term" value="C:plasma membrane"/>
    <property type="evidence" value="ECO:0007669"/>
    <property type="project" value="UniProtKB-SubCell"/>
</dbReference>
<evidence type="ECO:0000256" key="4">
    <source>
        <dbReference type="ARBA" id="ARBA00022692"/>
    </source>
</evidence>
<feature type="transmembrane region" description="Helical" evidence="7">
    <location>
        <begin position="176"/>
        <end position="197"/>
    </location>
</feature>
<dbReference type="CDD" id="cd06261">
    <property type="entry name" value="TM_PBP2"/>
    <property type="match status" value="1"/>
</dbReference>
<proteinExistence type="inferred from homology"/>
<comment type="similarity">
    <text evidence="7">Belongs to the binding-protein-dependent transport system permease family.</text>
</comment>
<gene>
    <name evidence="9" type="ORF">IAB51_05475</name>
</gene>
<dbReference type="InterPro" id="IPR035906">
    <property type="entry name" value="MetI-like_sf"/>
</dbReference>
<evidence type="ECO:0000256" key="3">
    <source>
        <dbReference type="ARBA" id="ARBA00022475"/>
    </source>
</evidence>
<keyword evidence="4 7" id="KW-0812">Transmembrane</keyword>
<dbReference type="InterPro" id="IPR050809">
    <property type="entry name" value="UgpAE/MalFG_permease"/>
</dbReference>
<dbReference type="GO" id="GO:0055085">
    <property type="term" value="P:transmembrane transport"/>
    <property type="evidence" value="ECO:0007669"/>
    <property type="project" value="InterPro"/>
</dbReference>
<comment type="subcellular location">
    <subcellularLocation>
        <location evidence="1 7">Cell membrane</location>
        <topology evidence="1 7">Multi-pass membrane protein</topology>
    </subcellularLocation>
</comment>
<comment type="caution">
    <text evidence="9">The sequence shown here is derived from an EMBL/GenBank/DDBJ whole genome shotgun (WGS) entry which is preliminary data.</text>
</comment>
<dbReference type="PANTHER" id="PTHR43227:SF11">
    <property type="entry name" value="BLL4140 PROTEIN"/>
    <property type="match status" value="1"/>
</dbReference>
<dbReference type="Pfam" id="PF00528">
    <property type="entry name" value="BPD_transp_1"/>
    <property type="match status" value="1"/>
</dbReference>
<feature type="transmembrane region" description="Helical" evidence="7">
    <location>
        <begin position="25"/>
        <end position="46"/>
    </location>
</feature>
<evidence type="ECO:0000256" key="2">
    <source>
        <dbReference type="ARBA" id="ARBA00022448"/>
    </source>
</evidence>
<feature type="transmembrane region" description="Helical" evidence="7">
    <location>
        <begin position="125"/>
        <end position="145"/>
    </location>
</feature>
<reference evidence="9" key="2">
    <citation type="journal article" date="2021" name="PeerJ">
        <title>Extensive microbial diversity within the chicken gut microbiome revealed by metagenomics and culture.</title>
        <authorList>
            <person name="Gilroy R."/>
            <person name="Ravi A."/>
            <person name="Getino M."/>
            <person name="Pursley I."/>
            <person name="Horton D.L."/>
            <person name="Alikhan N.F."/>
            <person name="Baker D."/>
            <person name="Gharbi K."/>
            <person name="Hall N."/>
            <person name="Watson M."/>
            <person name="Adriaenssens E.M."/>
            <person name="Foster-Nyarko E."/>
            <person name="Jarju S."/>
            <person name="Secka A."/>
            <person name="Antonio M."/>
            <person name="Oren A."/>
            <person name="Chaudhuri R.R."/>
            <person name="La Ragione R."/>
            <person name="Hildebrand F."/>
            <person name="Pallen M.J."/>
        </authorList>
    </citation>
    <scope>NUCLEOTIDE SEQUENCE</scope>
    <source>
        <strain evidence="9">CHK199-13235</strain>
    </source>
</reference>
<dbReference type="PANTHER" id="PTHR43227">
    <property type="entry name" value="BLL4140 PROTEIN"/>
    <property type="match status" value="1"/>
</dbReference>
<evidence type="ECO:0000313" key="9">
    <source>
        <dbReference type="EMBL" id="HIS76247.1"/>
    </source>
</evidence>
<evidence type="ECO:0000259" key="8">
    <source>
        <dbReference type="PROSITE" id="PS50928"/>
    </source>
</evidence>
<dbReference type="SUPFAM" id="SSF161098">
    <property type="entry name" value="MetI-like"/>
    <property type="match status" value="1"/>
</dbReference>
<keyword evidence="3" id="KW-1003">Cell membrane</keyword>
<evidence type="ECO:0000313" key="10">
    <source>
        <dbReference type="Proteomes" id="UP000824002"/>
    </source>
</evidence>
<name>A0A9D1FM84_9FIRM</name>
<dbReference type="Gene3D" id="1.10.3720.10">
    <property type="entry name" value="MetI-like"/>
    <property type="match status" value="1"/>
</dbReference>
<evidence type="ECO:0000256" key="6">
    <source>
        <dbReference type="ARBA" id="ARBA00023136"/>
    </source>
</evidence>
<reference evidence="9" key="1">
    <citation type="submission" date="2020-10" db="EMBL/GenBank/DDBJ databases">
        <authorList>
            <person name="Gilroy R."/>
        </authorList>
    </citation>
    <scope>NUCLEOTIDE SEQUENCE</scope>
    <source>
        <strain evidence="9">CHK199-13235</strain>
    </source>
</reference>
<feature type="transmembrane region" description="Helical" evidence="7">
    <location>
        <begin position="92"/>
        <end position="113"/>
    </location>
</feature>
<evidence type="ECO:0000256" key="5">
    <source>
        <dbReference type="ARBA" id="ARBA00022989"/>
    </source>
</evidence>
<feature type="transmembrane region" description="Helical" evidence="7">
    <location>
        <begin position="284"/>
        <end position="304"/>
    </location>
</feature>
<dbReference type="InterPro" id="IPR000515">
    <property type="entry name" value="MetI-like"/>
</dbReference>
<feature type="domain" description="ABC transmembrane type-1" evidence="8">
    <location>
        <begin position="85"/>
        <end position="300"/>
    </location>
</feature>
<keyword evidence="6 7" id="KW-0472">Membrane</keyword>
<keyword evidence="2 7" id="KW-0813">Transport</keyword>
<feature type="transmembrane region" description="Helical" evidence="7">
    <location>
        <begin position="218"/>
        <end position="243"/>
    </location>
</feature>
<dbReference type="Proteomes" id="UP000824002">
    <property type="component" value="Unassembled WGS sequence"/>
</dbReference>